<feature type="compositionally biased region" description="Low complexity" evidence="1">
    <location>
        <begin position="1"/>
        <end position="11"/>
    </location>
</feature>
<evidence type="ECO:0000313" key="2">
    <source>
        <dbReference type="EMBL" id="EAT80034.1"/>
    </source>
</evidence>
<protein>
    <submittedName>
        <fullName evidence="2">Uncharacterized protein</fullName>
    </submittedName>
</protein>
<dbReference type="EMBL" id="CH445347">
    <property type="protein sequence ID" value="EAT80034.1"/>
    <property type="molecule type" value="Genomic_DNA"/>
</dbReference>
<dbReference type="InParanoid" id="Q0U678"/>
<dbReference type="AlphaFoldDB" id="Q0U678"/>
<dbReference type="Proteomes" id="UP000001055">
    <property type="component" value="Unassembled WGS sequence"/>
</dbReference>
<feature type="region of interest" description="Disordered" evidence="1">
    <location>
        <begin position="1"/>
        <end position="22"/>
    </location>
</feature>
<name>Q0U678_PHANO</name>
<evidence type="ECO:0000256" key="1">
    <source>
        <dbReference type="SAM" id="MobiDB-lite"/>
    </source>
</evidence>
<dbReference type="RefSeq" id="XP_001802956.1">
    <property type="nucleotide sequence ID" value="XM_001802904.1"/>
</dbReference>
<evidence type="ECO:0000313" key="3">
    <source>
        <dbReference type="Proteomes" id="UP000001055"/>
    </source>
</evidence>
<proteinExistence type="predicted"/>
<gene>
    <name evidence="2" type="ORF">SNOG_12736</name>
</gene>
<organism evidence="2 3">
    <name type="scientific">Phaeosphaeria nodorum (strain SN15 / ATCC MYA-4574 / FGSC 10173)</name>
    <name type="common">Glume blotch fungus</name>
    <name type="synonym">Parastagonospora nodorum</name>
    <dbReference type="NCBI Taxonomy" id="321614"/>
    <lineage>
        <taxon>Eukaryota</taxon>
        <taxon>Fungi</taxon>
        <taxon>Dikarya</taxon>
        <taxon>Ascomycota</taxon>
        <taxon>Pezizomycotina</taxon>
        <taxon>Dothideomycetes</taxon>
        <taxon>Pleosporomycetidae</taxon>
        <taxon>Pleosporales</taxon>
        <taxon>Pleosporineae</taxon>
        <taxon>Phaeosphaeriaceae</taxon>
        <taxon>Parastagonospora</taxon>
    </lineage>
</organism>
<accession>Q0U678</accession>
<dbReference type="GeneID" id="5979867"/>
<dbReference type="KEGG" id="pno:SNOG_12736"/>
<dbReference type="HOGENOM" id="CLU_2334356_0_0_1"/>
<reference evidence="3" key="1">
    <citation type="journal article" date="2007" name="Plant Cell">
        <title>Dothideomycete-plant interactions illuminated by genome sequencing and EST analysis of the wheat pathogen Stagonospora nodorum.</title>
        <authorList>
            <person name="Hane J.K."/>
            <person name="Lowe R.G."/>
            <person name="Solomon P.S."/>
            <person name="Tan K.C."/>
            <person name="Schoch C.L."/>
            <person name="Spatafora J.W."/>
            <person name="Crous P.W."/>
            <person name="Kodira C."/>
            <person name="Birren B.W."/>
            <person name="Galagan J.E."/>
            <person name="Torriani S.F."/>
            <person name="McDonald B.A."/>
            <person name="Oliver R.P."/>
        </authorList>
    </citation>
    <scope>NUCLEOTIDE SEQUENCE [LARGE SCALE GENOMIC DNA]</scope>
    <source>
        <strain evidence="3">SN15 / ATCC MYA-4574 / FGSC 10173</strain>
    </source>
</reference>
<sequence>MYNKLTTSTSTPSPPVKRLPLPHPHHRALNTFSLLRPAPPPTEPTLPLRARLITIRELSPHTPALITCCGTWVPRWKYADVGKARLSYALACGRRIAL</sequence>